<feature type="domain" description="PNPLA" evidence="7">
    <location>
        <begin position="27"/>
        <end position="219"/>
    </location>
</feature>
<evidence type="ECO:0000256" key="3">
    <source>
        <dbReference type="ARBA" id="ARBA00022963"/>
    </source>
</evidence>
<dbReference type="RefSeq" id="WP_051378828.1">
    <property type="nucleotide sequence ID" value="NZ_AXWS01000014.1"/>
</dbReference>
<keyword evidence="4 6" id="KW-0443">Lipid metabolism</keyword>
<evidence type="ECO:0000256" key="5">
    <source>
        <dbReference type="ARBA" id="ARBA00023136"/>
    </source>
</evidence>
<dbReference type="Gene3D" id="3.40.1090.10">
    <property type="entry name" value="Cytosolic phospholipase A2 catalytic domain"/>
    <property type="match status" value="2"/>
</dbReference>
<dbReference type="InterPro" id="IPR002641">
    <property type="entry name" value="PNPLA_dom"/>
</dbReference>
<sequence>MALLPGGIAPVRAQAAADAPERPRICLVLSGGGARGAAHVGVLKVLEELRVPVDCIAGTSMGAIVGGAYASGTTVAEMEARLGSLTTEALFTDDPPRPERSMRRKADDARMFFGPELGVDVERGLRLPKGVVSGTALEAVLRRLVHSGGVSRFDRMPIPFRAIATDIESGKMVVFDKGDVPNVMRASMSVPGVVAPVEIDGRELVDGGLVRNLPVDVAREMGADVVIAVNLGTPLMTREQINSVLDVSGQMINILTEQNVRASLAELTPRDVLISPALGGFSAGDFTGAARAVAIGEAAAREQAARLSALALDAGAWAGWRARFAAVRASAPSNRAEPVAEVRVEGTERVNPEVLLRAVGTRVGQPFDQQVMDADLRRLYGWGDFERVGFKVEPGAAGPVVTYDVSEKSWGPDYLRFGLGLQSDFSTDSSFNLLASYRRTWLNSYGAEWRNDAQLGRHNLLQSEWFQPLDLDRRWFIAPRVEASLRPLVIYMNDTRLFRYSVSERLAGLDLGVDATPAVQARLGFVTGVQRYTLDTGQFPGVPRSVAGHVGGLRLQLRADTLDNRQFPSSGQAANLTLFSARRALGDETDFNRWEAETLSTASVSSHAFSLRLRAGGKLGPDPLPFASQFRLGGFMNLSAWGPDRFYGAAYETAAITWADRVLEIPLLRGAWAGMALEAGRMRHAPIGDDSGLRKSLAPFVAVDSPLGPVYFALGFAPGGERAAYITLGLP</sequence>
<evidence type="ECO:0000313" key="9">
    <source>
        <dbReference type="RefSeq" id="WP_051378828.1"/>
    </source>
</evidence>
<reference evidence="9" key="1">
    <citation type="submission" date="2025-08" db="UniProtKB">
        <authorList>
            <consortium name="RefSeq"/>
        </authorList>
    </citation>
    <scope>IDENTIFICATION</scope>
</reference>
<dbReference type="InterPro" id="IPR010827">
    <property type="entry name" value="BamA/TamA_POTRA"/>
</dbReference>
<dbReference type="SUPFAM" id="SSF52151">
    <property type="entry name" value="FabD/lysophospholipase-like"/>
    <property type="match status" value="1"/>
</dbReference>
<comment type="subcellular location">
    <subcellularLocation>
        <location evidence="1">Membrane</location>
    </subcellularLocation>
</comment>
<dbReference type="InterPro" id="IPR050301">
    <property type="entry name" value="NTE"/>
</dbReference>
<feature type="active site" description="Proton acceptor" evidence="6">
    <location>
        <position position="206"/>
    </location>
</feature>
<evidence type="ECO:0000256" key="1">
    <source>
        <dbReference type="ARBA" id="ARBA00004370"/>
    </source>
</evidence>
<dbReference type="Pfam" id="PF01103">
    <property type="entry name" value="Omp85"/>
    <property type="match status" value="1"/>
</dbReference>
<evidence type="ECO:0000256" key="6">
    <source>
        <dbReference type="PROSITE-ProRule" id="PRU01161"/>
    </source>
</evidence>
<protein>
    <submittedName>
        <fullName evidence="9">Patatin-like phospholipase family protein</fullName>
    </submittedName>
</protein>
<dbReference type="PANTHER" id="PTHR14226:SF29">
    <property type="entry name" value="NEUROPATHY TARGET ESTERASE SWS"/>
    <property type="match status" value="1"/>
</dbReference>
<evidence type="ECO:0000256" key="2">
    <source>
        <dbReference type="ARBA" id="ARBA00022801"/>
    </source>
</evidence>
<dbReference type="Gene3D" id="3.10.20.310">
    <property type="entry name" value="membrane protein fhac"/>
    <property type="match status" value="1"/>
</dbReference>
<dbReference type="Gene3D" id="2.40.160.50">
    <property type="entry name" value="membrane protein fhac: a member of the omp85/tpsb transporter family"/>
    <property type="match status" value="1"/>
</dbReference>
<keyword evidence="8" id="KW-1185">Reference proteome</keyword>
<keyword evidence="5" id="KW-0472">Membrane</keyword>
<dbReference type="Proteomes" id="UP000675920">
    <property type="component" value="Unplaced"/>
</dbReference>
<keyword evidence="2 6" id="KW-0378">Hydrolase</keyword>
<evidence type="ECO:0000256" key="4">
    <source>
        <dbReference type="ARBA" id="ARBA00023098"/>
    </source>
</evidence>
<feature type="active site" description="Nucleophile" evidence="6">
    <location>
        <position position="60"/>
    </location>
</feature>
<dbReference type="OrthoDB" id="5290098at2"/>
<keyword evidence="3 6" id="KW-0442">Lipid degradation</keyword>
<dbReference type="PANTHER" id="PTHR14226">
    <property type="entry name" value="NEUROPATHY TARGET ESTERASE/SWISS CHEESE D.MELANOGASTER"/>
    <property type="match status" value="1"/>
</dbReference>
<dbReference type="InterPro" id="IPR016035">
    <property type="entry name" value="Acyl_Trfase/lysoPLipase"/>
</dbReference>
<dbReference type="GO" id="GO:0016042">
    <property type="term" value="P:lipid catabolic process"/>
    <property type="evidence" value="ECO:0007669"/>
    <property type="project" value="UniProtKB-UniRule"/>
</dbReference>
<feature type="short sequence motif" description="GXSXG" evidence="6">
    <location>
        <begin position="58"/>
        <end position="62"/>
    </location>
</feature>
<organism evidence="8 9">
    <name type="scientific">Derxia gummosa DSM 723</name>
    <dbReference type="NCBI Taxonomy" id="1121388"/>
    <lineage>
        <taxon>Bacteria</taxon>
        <taxon>Pseudomonadati</taxon>
        <taxon>Pseudomonadota</taxon>
        <taxon>Betaproteobacteria</taxon>
        <taxon>Burkholderiales</taxon>
        <taxon>Alcaligenaceae</taxon>
        <taxon>Derxia</taxon>
    </lineage>
</organism>
<dbReference type="Pfam" id="PF01734">
    <property type="entry name" value="Patatin"/>
    <property type="match status" value="1"/>
</dbReference>
<dbReference type="GO" id="GO:0016787">
    <property type="term" value="F:hydrolase activity"/>
    <property type="evidence" value="ECO:0007669"/>
    <property type="project" value="UniProtKB-UniRule"/>
</dbReference>
<evidence type="ECO:0000313" key="8">
    <source>
        <dbReference type="Proteomes" id="UP000675920"/>
    </source>
</evidence>
<dbReference type="PROSITE" id="PS51635">
    <property type="entry name" value="PNPLA"/>
    <property type="match status" value="1"/>
</dbReference>
<dbReference type="AlphaFoldDB" id="A0A8B6XA53"/>
<dbReference type="Pfam" id="PF07244">
    <property type="entry name" value="POTRA"/>
    <property type="match status" value="1"/>
</dbReference>
<feature type="short sequence motif" description="DGA/G" evidence="6">
    <location>
        <begin position="206"/>
        <end position="208"/>
    </location>
</feature>
<accession>A0A8B6XA53</accession>
<dbReference type="CDD" id="cd07205">
    <property type="entry name" value="Pat_PNPLA6_PNPLA7_NTE1_like"/>
    <property type="match status" value="1"/>
</dbReference>
<feature type="short sequence motif" description="GXGXXG" evidence="6">
    <location>
        <begin position="31"/>
        <end position="36"/>
    </location>
</feature>
<evidence type="ECO:0000259" key="7">
    <source>
        <dbReference type="PROSITE" id="PS51635"/>
    </source>
</evidence>
<proteinExistence type="predicted"/>
<name>A0A8B6XA53_9BURK</name>
<dbReference type="InterPro" id="IPR000184">
    <property type="entry name" value="Bac_surfAg_D15"/>
</dbReference>
<dbReference type="GO" id="GO:0019867">
    <property type="term" value="C:outer membrane"/>
    <property type="evidence" value="ECO:0007669"/>
    <property type="project" value="InterPro"/>
</dbReference>